<dbReference type="Proteomes" id="UP000572680">
    <property type="component" value="Unassembled WGS sequence"/>
</dbReference>
<evidence type="ECO:0000313" key="2">
    <source>
        <dbReference type="Proteomes" id="UP000572680"/>
    </source>
</evidence>
<keyword evidence="2" id="KW-1185">Reference proteome</keyword>
<dbReference type="RefSeq" id="WP_182848266.1">
    <property type="nucleotide sequence ID" value="NZ_BAAALP010000044.1"/>
</dbReference>
<dbReference type="EMBL" id="JACJIA010000015">
    <property type="protein sequence ID" value="MBA8956344.1"/>
    <property type="molecule type" value="Genomic_DNA"/>
</dbReference>
<comment type="caution">
    <text evidence="1">The sequence shown here is derived from an EMBL/GenBank/DDBJ whole genome shotgun (WGS) entry which is preliminary data.</text>
</comment>
<name>A0A7W3LXU8_ACTNM</name>
<sequence>MTPTTQTAPAAGTGVATAILTVENHTEHDLQLRPHGKPYYNGAENTDYTFVAGNSPGLDRAKGALLRGKHLQLEVHFNDGLHLLVDHRPLQSGPWQENQAAHLHFERYGNAAQIYDFTGQYRSPIDSRLLIGGKEIPTGGRYPVDLSSGTPVAVSYVIGKRDHVPDPSQKMIAVSYQRVKTWSAGWSNRYNKEVNGAITTWRFTLQPEEFDIKNWKIMFEMPDGAFVEQTAANHTENGRQVTLSNKTGEILLKGHTRDVDVQIFSTKDPGNAGKLTDITKLRAEGWS</sequence>
<dbReference type="AlphaFoldDB" id="A0A7W3LXU8"/>
<evidence type="ECO:0000313" key="1">
    <source>
        <dbReference type="EMBL" id="MBA8956344.1"/>
    </source>
</evidence>
<protein>
    <submittedName>
        <fullName evidence="1">Uncharacterized protein</fullName>
    </submittedName>
</protein>
<organism evidence="1 2">
    <name type="scientific">Actinomadura namibiensis</name>
    <dbReference type="NCBI Taxonomy" id="182080"/>
    <lineage>
        <taxon>Bacteria</taxon>
        <taxon>Bacillati</taxon>
        <taxon>Actinomycetota</taxon>
        <taxon>Actinomycetes</taxon>
        <taxon>Streptosporangiales</taxon>
        <taxon>Thermomonosporaceae</taxon>
        <taxon>Actinomadura</taxon>
    </lineage>
</organism>
<proteinExistence type="predicted"/>
<gene>
    <name evidence="1" type="ORF">HNR61_008026</name>
</gene>
<accession>A0A7W3LXU8</accession>
<reference evidence="1 2" key="1">
    <citation type="submission" date="2020-08" db="EMBL/GenBank/DDBJ databases">
        <title>Genomic Encyclopedia of Type Strains, Phase IV (KMG-IV): sequencing the most valuable type-strain genomes for metagenomic binning, comparative biology and taxonomic classification.</title>
        <authorList>
            <person name="Goeker M."/>
        </authorList>
    </citation>
    <scope>NUCLEOTIDE SEQUENCE [LARGE SCALE GENOMIC DNA]</scope>
    <source>
        <strain evidence="1 2">DSM 44197</strain>
    </source>
</reference>